<dbReference type="PANTHER" id="PTHR12775:SF0">
    <property type="entry name" value="REPLICATION TERMINATION FACTOR 2"/>
    <property type="match status" value="1"/>
</dbReference>
<feature type="compositionally biased region" description="Polar residues" evidence="1">
    <location>
        <begin position="294"/>
        <end position="309"/>
    </location>
</feature>
<evidence type="ECO:0000313" key="3">
    <source>
        <dbReference type="Proteomes" id="UP001320420"/>
    </source>
</evidence>
<gene>
    <name evidence="2" type="primary">rtf2</name>
    <name evidence="2" type="ORF">SLS62_009228</name>
</gene>
<dbReference type="SUPFAM" id="SSF57850">
    <property type="entry name" value="RING/U-box"/>
    <property type="match status" value="1"/>
</dbReference>
<feature type="region of interest" description="Disordered" evidence="1">
    <location>
        <begin position="237"/>
        <end position="334"/>
    </location>
</feature>
<sequence>MGNDGGSIPKRRELVKEAARLPSASELKATALESLAHAWDTCPLSSEPLDPVAGTTVVSDWRGRLYSYESVLQCLTSTTTATTSSDTPSSTATPIPATQQAEFARTGIRGLRDVVKLQFAVRRDERGRGVRACPVSMKELGAGSNARAVYVVPCGHVFAEVAIRETIGTTAANSDDNKGKSETKGKEDKDTRQKQCPECSEPFQERDLIPILSTDEAELEKLARRVDELKALGLTHSLKKDKSSSGNGSGGGGGKSKNKKKRKAGGEDASEEKEEAKANNSKDKTASKSRSDNKNGISSRINNSATASLTAKVLAEQEERNKRRKMTARSEAVR</sequence>
<dbReference type="EMBL" id="JAKJXP020000094">
    <property type="protein sequence ID" value="KAK7747072.1"/>
    <property type="molecule type" value="Genomic_DNA"/>
</dbReference>
<proteinExistence type="predicted"/>
<reference evidence="2 3" key="1">
    <citation type="submission" date="2024-02" db="EMBL/GenBank/DDBJ databases">
        <title>De novo assembly and annotation of 12 fungi associated with fruit tree decline syndrome in Ontario, Canada.</title>
        <authorList>
            <person name="Sulman M."/>
            <person name="Ellouze W."/>
            <person name="Ilyukhin E."/>
        </authorList>
    </citation>
    <scope>NUCLEOTIDE SEQUENCE [LARGE SCALE GENOMIC DNA]</scope>
    <source>
        <strain evidence="2 3">M11/M66-122</strain>
    </source>
</reference>
<dbReference type="AlphaFoldDB" id="A0AAN9UHW8"/>
<dbReference type="GO" id="GO:0005634">
    <property type="term" value="C:nucleus"/>
    <property type="evidence" value="ECO:0007669"/>
    <property type="project" value="TreeGrafter"/>
</dbReference>
<feature type="compositionally biased region" description="Basic and acidic residues" evidence="1">
    <location>
        <begin position="175"/>
        <end position="195"/>
    </location>
</feature>
<evidence type="ECO:0000256" key="1">
    <source>
        <dbReference type="SAM" id="MobiDB-lite"/>
    </source>
</evidence>
<dbReference type="Pfam" id="PF04641">
    <property type="entry name" value="Rtf2"/>
    <property type="match status" value="1"/>
</dbReference>
<dbReference type="InterPro" id="IPR013083">
    <property type="entry name" value="Znf_RING/FYVE/PHD"/>
</dbReference>
<protein>
    <submittedName>
        <fullName evidence="2">Replication termination factor 2</fullName>
    </submittedName>
</protein>
<dbReference type="PANTHER" id="PTHR12775">
    <property type="entry name" value="PROTEIN C20ORF43 HOMOLOG"/>
    <property type="match status" value="1"/>
</dbReference>
<dbReference type="InterPro" id="IPR006735">
    <property type="entry name" value="Rtf2"/>
</dbReference>
<dbReference type="Gene3D" id="3.30.40.10">
    <property type="entry name" value="Zinc/RING finger domain, C3HC4 (zinc finger)"/>
    <property type="match status" value="1"/>
</dbReference>
<feature type="compositionally biased region" description="Basic and acidic residues" evidence="1">
    <location>
        <begin position="274"/>
        <end position="293"/>
    </location>
</feature>
<dbReference type="GO" id="GO:0006274">
    <property type="term" value="P:DNA replication termination"/>
    <property type="evidence" value="ECO:0007669"/>
    <property type="project" value="TreeGrafter"/>
</dbReference>
<keyword evidence="3" id="KW-1185">Reference proteome</keyword>
<feature type="region of interest" description="Disordered" evidence="1">
    <location>
        <begin position="171"/>
        <end position="202"/>
    </location>
</feature>
<accession>A0AAN9UHW8</accession>
<evidence type="ECO:0000313" key="2">
    <source>
        <dbReference type="EMBL" id="KAK7747072.1"/>
    </source>
</evidence>
<dbReference type="Proteomes" id="UP001320420">
    <property type="component" value="Unassembled WGS sequence"/>
</dbReference>
<name>A0AAN9UHW8_9PEZI</name>
<comment type="caution">
    <text evidence="2">The sequence shown here is derived from an EMBL/GenBank/DDBJ whole genome shotgun (WGS) entry which is preliminary data.</text>
</comment>
<organism evidence="2 3">
    <name type="scientific">Diatrype stigma</name>
    <dbReference type="NCBI Taxonomy" id="117547"/>
    <lineage>
        <taxon>Eukaryota</taxon>
        <taxon>Fungi</taxon>
        <taxon>Dikarya</taxon>
        <taxon>Ascomycota</taxon>
        <taxon>Pezizomycotina</taxon>
        <taxon>Sordariomycetes</taxon>
        <taxon>Xylariomycetidae</taxon>
        <taxon>Xylariales</taxon>
        <taxon>Diatrypaceae</taxon>
        <taxon>Diatrype</taxon>
    </lineage>
</organism>